<dbReference type="AlphaFoldDB" id="A0AAD5XUP7"/>
<feature type="compositionally biased region" description="Basic residues" evidence="1">
    <location>
        <begin position="252"/>
        <end position="262"/>
    </location>
</feature>
<protein>
    <submittedName>
        <fullName evidence="2">Uncharacterized protein</fullName>
    </submittedName>
</protein>
<feature type="compositionally biased region" description="Basic residues" evidence="1">
    <location>
        <begin position="121"/>
        <end position="133"/>
    </location>
</feature>
<feature type="compositionally biased region" description="Basic and acidic residues" evidence="1">
    <location>
        <begin position="99"/>
        <end position="120"/>
    </location>
</feature>
<accession>A0AAD5XUP7</accession>
<gene>
    <name evidence="2" type="ORF">HK099_002237</name>
</gene>
<name>A0AAD5XUP7_9FUNG</name>
<comment type="caution">
    <text evidence="2">The sequence shown here is derived from an EMBL/GenBank/DDBJ whole genome shotgun (WGS) entry which is preliminary data.</text>
</comment>
<evidence type="ECO:0000313" key="3">
    <source>
        <dbReference type="Proteomes" id="UP001211065"/>
    </source>
</evidence>
<proteinExistence type="predicted"/>
<organism evidence="2 3">
    <name type="scientific">Clydaea vesicula</name>
    <dbReference type="NCBI Taxonomy" id="447962"/>
    <lineage>
        <taxon>Eukaryota</taxon>
        <taxon>Fungi</taxon>
        <taxon>Fungi incertae sedis</taxon>
        <taxon>Chytridiomycota</taxon>
        <taxon>Chytridiomycota incertae sedis</taxon>
        <taxon>Chytridiomycetes</taxon>
        <taxon>Lobulomycetales</taxon>
        <taxon>Lobulomycetaceae</taxon>
        <taxon>Clydaea</taxon>
    </lineage>
</organism>
<keyword evidence="3" id="KW-1185">Reference proteome</keyword>
<sequence>EKFPIKLLYKFEENVNQDREMEEVEDETNLTEDETDEKVKVKLNFEDFSLESDYLGSENEFAIALPTTGNSLNIKEKKQEGQRDIIDYVLNRKKRIKKEKTNTDDSESLKFEIKVEDSNRKEKKTRKKKKKTTPHRDRTTKIADYLKKLESKHHQESFESVKITSPASADKLNVDKISKPTRTSDAKSLFVQESVSNFDKNKSPDIVEKLDEIFFLKNEKDIVKTKIKFQDVLSNKNHTEEKNNEVTLAKVATKKKPTKSLRSKKDIELINSNKKN</sequence>
<feature type="region of interest" description="Disordered" evidence="1">
    <location>
        <begin position="97"/>
        <end position="141"/>
    </location>
</feature>
<evidence type="ECO:0000313" key="2">
    <source>
        <dbReference type="EMBL" id="KAJ3201459.1"/>
    </source>
</evidence>
<dbReference type="EMBL" id="JADGJW010001723">
    <property type="protein sequence ID" value="KAJ3201459.1"/>
    <property type="molecule type" value="Genomic_DNA"/>
</dbReference>
<feature type="non-terminal residue" evidence="2">
    <location>
        <position position="276"/>
    </location>
</feature>
<evidence type="ECO:0000256" key="1">
    <source>
        <dbReference type="SAM" id="MobiDB-lite"/>
    </source>
</evidence>
<feature type="region of interest" description="Disordered" evidence="1">
    <location>
        <begin position="250"/>
        <end position="276"/>
    </location>
</feature>
<dbReference type="Proteomes" id="UP001211065">
    <property type="component" value="Unassembled WGS sequence"/>
</dbReference>
<reference evidence="2" key="1">
    <citation type="submission" date="2020-05" db="EMBL/GenBank/DDBJ databases">
        <title>Phylogenomic resolution of chytrid fungi.</title>
        <authorList>
            <person name="Stajich J.E."/>
            <person name="Amses K."/>
            <person name="Simmons R."/>
            <person name="Seto K."/>
            <person name="Myers J."/>
            <person name="Bonds A."/>
            <person name="Quandt C.A."/>
            <person name="Barry K."/>
            <person name="Liu P."/>
            <person name="Grigoriev I."/>
            <person name="Longcore J.E."/>
            <person name="James T.Y."/>
        </authorList>
    </citation>
    <scope>NUCLEOTIDE SEQUENCE</scope>
    <source>
        <strain evidence="2">JEL0476</strain>
    </source>
</reference>